<sequence length="233" mass="27718">MNIPKIIHQSWKDSNVPAEVYPHAWQDSWRRHHPGWEHVLWTDEDNRDLVRTRYPEFLRFYDGMDVGIKRADFARFLYMHSHGGVYADLDFICLRELTPLLHGARLVVGRLTEDNTHYRIPNAFMASEPGVDFWLKVARDAMAAPEWEQGVERLSGPFRLQWALEKYRPEGLRILDPHLVYPIDWIHLTHWHDGVLFREDEARMAREFRVMPLERIEAALPQAFAVTTWNHNW</sequence>
<evidence type="ECO:0000313" key="2">
    <source>
        <dbReference type="EMBL" id="MBK1815123.1"/>
    </source>
</evidence>
<dbReference type="GO" id="GO:0016020">
    <property type="term" value="C:membrane"/>
    <property type="evidence" value="ECO:0007669"/>
    <property type="project" value="GOC"/>
</dbReference>
<name>A0A934V9G8_9BACT</name>
<proteinExistence type="predicted"/>
<keyword evidence="3" id="KW-1185">Reference proteome</keyword>
<comment type="caution">
    <text evidence="2">The sequence shown here is derived from an EMBL/GenBank/DDBJ whole genome shotgun (WGS) entry which is preliminary data.</text>
</comment>
<dbReference type="PANTHER" id="PTHR32385">
    <property type="entry name" value="MANNOSYL PHOSPHORYLINOSITOL CERAMIDE SYNTHASE"/>
    <property type="match status" value="1"/>
</dbReference>
<dbReference type="EMBL" id="JAENIK010000005">
    <property type="protein sequence ID" value="MBK1815123.1"/>
    <property type="molecule type" value="Genomic_DNA"/>
</dbReference>
<accession>A0A934V9G8</accession>
<dbReference type="Proteomes" id="UP000600139">
    <property type="component" value="Unassembled WGS sequence"/>
</dbReference>
<dbReference type="Pfam" id="PF04488">
    <property type="entry name" value="Gly_transf_sug"/>
    <property type="match status" value="1"/>
</dbReference>
<reference evidence="2" key="1">
    <citation type="submission" date="2021-01" db="EMBL/GenBank/DDBJ databases">
        <title>Modified the classification status of verrucomicrobia.</title>
        <authorList>
            <person name="Feng X."/>
        </authorList>
    </citation>
    <scope>NUCLEOTIDE SEQUENCE</scope>
    <source>
        <strain evidence="2">JCM 18052</strain>
    </source>
</reference>
<protein>
    <recommendedName>
        <fullName evidence="4">Glycosyl transferase-like sugar-binding protein</fullName>
    </recommendedName>
</protein>
<dbReference type="InterPro" id="IPR029044">
    <property type="entry name" value="Nucleotide-diphossugar_trans"/>
</dbReference>
<dbReference type="AlphaFoldDB" id="A0A934V9G8"/>
<keyword evidence="1" id="KW-0808">Transferase</keyword>
<evidence type="ECO:0000256" key="1">
    <source>
        <dbReference type="ARBA" id="ARBA00022679"/>
    </source>
</evidence>
<dbReference type="InterPro" id="IPR051706">
    <property type="entry name" value="Glycosyltransferase_domain"/>
</dbReference>
<dbReference type="GO" id="GO:0051999">
    <property type="term" value="P:mannosyl-inositol phosphorylceramide biosynthetic process"/>
    <property type="evidence" value="ECO:0007669"/>
    <property type="project" value="TreeGrafter"/>
</dbReference>
<gene>
    <name evidence="2" type="ORF">JIN84_05840</name>
</gene>
<dbReference type="Gene3D" id="3.90.550.20">
    <property type="match status" value="1"/>
</dbReference>
<evidence type="ECO:0000313" key="3">
    <source>
        <dbReference type="Proteomes" id="UP000600139"/>
    </source>
</evidence>
<dbReference type="InterPro" id="IPR007577">
    <property type="entry name" value="GlycoTrfase_DXD_sugar-bd_CS"/>
</dbReference>
<dbReference type="PANTHER" id="PTHR32385:SF23">
    <property type="entry name" value="NUCLEOTIDE-DIPHOSPHO-SUGAR TRANSFERASE"/>
    <property type="match status" value="1"/>
</dbReference>
<evidence type="ECO:0008006" key="4">
    <source>
        <dbReference type="Google" id="ProtNLM"/>
    </source>
</evidence>
<dbReference type="RefSeq" id="WP_200350093.1">
    <property type="nucleotide sequence ID" value="NZ_BAABHZ010000005.1"/>
</dbReference>
<organism evidence="2 3">
    <name type="scientific">Luteolibacter yonseiensis</name>
    <dbReference type="NCBI Taxonomy" id="1144680"/>
    <lineage>
        <taxon>Bacteria</taxon>
        <taxon>Pseudomonadati</taxon>
        <taxon>Verrucomicrobiota</taxon>
        <taxon>Verrucomicrobiia</taxon>
        <taxon>Verrucomicrobiales</taxon>
        <taxon>Verrucomicrobiaceae</taxon>
        <taxon>Luteolibacter</taxon>
    </lineage>
</organism>
<dbReference type="GO" id="GO:0000030">
    <property type="term" value="F:mannosyltransferase activity"/>
    <property type="evidence" value="ECO:0007669"/>
    <property type="project" value="TreeGrafter"/>
</dbReference>
<dbReference type="SUPFAM" id="SSF53448">
    <property type="entry name" value="Nucleotide-diphospho-sugar transferases"/>
    <property type="match status" value="1"/>
</dbReference>